<proteinExistence type="predicted"/>
<dbReference type="Gene3D" id="3.40.50.12780">
    <property type="entry name" value="N-terminal domain of ligase-like"/>
    <property type="match status" value="1"/>
</dbReference>
<dbReference type="SUPFAM" id="SSF56801">
    <property type="entry name" value="Acetyl-CoA synthetase-like"/>
    <property type="match status" value="1"/>
</dbReference>
<evidence type="ECO:0008006" key="3">
    <source>
        <dbReference type="Google" id="ProtNLM"/>
    </source>
</evidence>
<dbReference type="EMBL" id="RRCN01000001">
    <property type="protein sequence ID" value="RRJ63646.1"/>
    <property type="molecule type" value="Genomic_DNA"/>
</dbReference>
<accession>A0A3P3U183</accession>
<reference evidence="1 2" key="1">
    <citation type="submission" date="2018-11" db="EMBL/GenBank/DDBJ databases">
        <title>Genome sequencing of Paenibacillus sp. KCOM 3021 (= ChDC PVNT-B20).</title>
        <authorList>
            <person name="Kook J.-K."/>
            <person name="Park S.-N."/>
            <person name="Lim Y.K."/>
        </authorList>
    </citation>
    <scope>NUCLEOTIDE SEQUENCE [LARGE SCALE GENOMIC DNA]</scope>
    <source>
        <strain evidence="1 2">KCOM 3021</strain>
    </source>
</reference>
<protein>
    <recommendedName>
        <fullName evidence="3">Adenylate cyclase</fullName>
    </recommendedName>
</protein>
<dbReference type="InterPro" id="IPR042099">
    <property type="entry name" value="ANL_N_sf"/>
</dbReference>
<dbReference type="InterPro" id="IPR012685">
    <property type="entry name" value="CHP02304_F390_synth-rel"/>
</dbReference>
<organism evidence="1 2">
    <name type="scientific">Paenibacillus oralis</name>
    <dbReference type="NCBI Taxonomy" id="2490856"/>
    <lineage>
        <taxon>Bacteria</taxon>
        <taxon>Bacillati</taxon>
        <taxon>Bacillota</taxon>
        <taxon>Bacilli</taxon>
        <taxon>Bacillales</taxon>
        <taxon>Paenibacillaceae</taxon>
        <taxon>Paenibacillus</taxon>
    </lineage>
</organism>
<dbReference type="OrthoDB" id="580775at2"/>
<dbReference type="NCBIfam" id="TIGR02304">
    <property type="entry name" value="aden_form_hyp"/>
    <property type="match status" value="1"/>
</dbReference>
<dbReference type="PANTHER" id="PTHR36932">
    <property type="entry name" value="CAPSULAR POLYSACCHARIDE BIOSYNTHESIS PROTEIN"/>
    <property type="match status" value="1"/>
</dbReference>
<comment type="caution">
    <text evidence="1">The sequence shown here is derived from an EMBL/GenBank/DDBJ whole genome shotgun (WGS) entry which is preliminary data.</text>
</comment>
<gene>
    <name evidence="1" type="ORF">EHV15_12435</name>
</gene>
<dbReference type="PANTHER" id="PTHR36932:SF1">
    <property type="entry name" value="CAPSULAR POLYSACCHARIDE BIOSYNTHESIS PROTEIN"/>
    <property type="match status" value="1"/>
</dbReference>
<dbReference type="AlphaFoldDB" id="A0A3P3U183"/>
<keyword evidence="2" id="KW-1185">Reference proteome</keyword>
<dbReference type="InterPro" id="IPR053158">
    <property type="entry name" value="CapK_Type1_Caps_Biosynth"/>
</dbReference>
<evidence type="ECO:0000313" key="2">
    <source>
        <dbReference type="Proteomes" id="UP000267017"/>
    </source>
</evidence>
<name>A0A3P3U183_9BACL</name>
<dbReference type="Proteomes" id="UP000267017">
    <property type="component" value="Unassembled WGS sequence"/>
</dbReference>
<evidence type="ECO:0000313" key="1">
    <source>
        <dbReference type="EMBL" id="RRJ63646.1"/>
    </source>
</evidence>
<sequence>MGNGGDGTLSISSTLRTVYHYWLTRRRRKWSSRARLERWQERRVIRHIRWVQANSSFYREWWNGLENEAWRSFPLMDKALMMEHFDRLNTAGILKEEALALAAEGEVTRNFSPVIKGITVGLSSGTSGNRGLFLVSGREQDAWTGTVLAKLLPGGLRKPAKIAFFLRANSNLYESVRRGKLEFRYFDLLDPIGKLVERLEAYRPTVWVAPPSMLRMLADEFTAGRLTARPSRLISVAEVLDPLDRDVIEKTFGQTVHQAYQCTEGFLGATCELGTLHLNEDVVHIEKEYLDPATRRFVPIITDFSRTTQPIVRYRLNDVLTEAAELCACGCPFTAIERIEGRCDDILYFPHSRTGEPVAVFPDFVARAVIAASAAIEHYRVVQLAGGELDISLQLAPDISSPADVEAKVSGQLQELSRRLESDLPEIRFSPYRFVAGAAKLRRVERCKAADRE</sequence>